<dbReference type="PANTHER" id="PTHR33376:SF15">
    <property type="entry name" value="BLL6794 PROTEIN"/>
    <property type="match status" value="1"/>
</dbReference>
<dbReference type="Gene3D" id="3.40.190.170">
    <property type="entry name" value="Bacterial extracellular solute-binding protein, family 7"/>
    <property type="match status" value="1"/>
</dbReference>
<dbReference type="Proteomes" id="UP000519439">
    <property type="component" value="Unassembled WGS sequence"/>
</dbReference>
<gene>
    <name evidence="3" type="ORF">GGR34_000352</name>
</gene>
<evidence type="ECO:0000256" key="1">
    <source>
        <dbReference type="ARBA" id="ARBA00022729"/>
    </source>
</evidence>
<dbReference type="AlphaFoldDB" id="A0A7W6IC42"/>
<evidence type="ECO:0000313" key="4">
    <source>
        <dbReference type="Proteomes" id="UP000519439"/>
    </source>
</evidence>
<feature type="chain" id="PRO_5031329722" evidence="2">
    <location>
        <begin position="27"/>
        <end position="380"/>
    </location>
</feature>
<keyword evidence="1 2" id="KW-0732">Signal</keyword>
<accession>A0A7W6IC42</accession>
<name>A0A7W6IC42_9HYPH</name>
<protein>
    <submittedName>
        <fullName evidence="3">TRAP-type C4-dicarboxylate transport system substrate-binding protein</fullName>
    </submittedName>
</protein>
<evidence type="ECO:0000256" key="2">
    <source>
        <dbReference type="SAM" id="SignalP"/>
    </source>
</evidence>
<proteinExistence type="predicted"/>
<dbReference type="SUPFAM" id="SSF53850">
    <property type="entry name" value="Periplasmic binding protein-like II"/>
    <property type="match status" value="1"/>
</dbReference>
<dbReference type="PANTHER" id="PTHR33376">
    <property type="match status" value="1"/>
</dbReference>
<keyword evidence="4" id="KW-1185">Reference proteome</keyword>
<dbReference type="CDD" id="cd13666">
    <property type="entry name" value="PBP2_TRAP_DctP_like_1"/>
    <property type="match status" value="1"/>
</dbReference>
<comment type="caution">
    <text evidence="3">The sequence shown here is derived from an EMBL/GenBank/DDBJ whole genome shotgun (WGS) entry which is preliminary data.</text>
</comment>
<organism evidence="3 4">
    <name type="scientific">Microvirga flocculans</name>
    <dbReference type="NCBI Taxonomy" id="217168"/>
    <lineage>
        <taxon>Bacteria</taxon>
        <taxon>Pseudomonadati</taxon>
        <taxon>Pseudomonadota</taxon>
        <taxon>Alphaproteobacteria</taxon>
        <taxon>Hyphomicrobiales</taxon>
        <taxon>Methylobacteriaceae</taxon>
        <taxon>Microvirga</taxon>
    </lineage>
</organism>
<dbReference type="EMBL" id="JACIDC010000001">
    <property type="protein sequence ID" value="MBB4038723.1"/>
    <property type="molecule type" value="Genomic_DNA"/>
</dbReference>
<feature type="signal peptide" evidence="2">
    <location>
        <begin position="1"/>
        <end position="26"/>
    </location>
</feature>
<dbReference type="GO" id="GO:0055085">
    <property type="term" value="P:transmembrane transport"/>
    <property type="evidence" value="ECO:0007669"/>
    <property type="project" value="InterPro"/>
</dbReference>
<evidence type="ECO:0000313" key="3">
    <source>
        <dbReference type="EMBL" id="MBB4038723.1"/>
    </source>
</evidence>
<dbReference type="NCBIfam" id="NF037995">
    <property type="entry name" value="TRAP_S1"/>
    <property type="match status" value="1"/>
</dbReference>
<dbReference type="InterPro" id="IPR018389">
    <property type="entry name" value="DctP_fam"/>
</dbReference>
<dbReference type="InterPro" id="IPR038404">
    <property type="entry name" value="TRAP_DctP_sf"/>
</dbReference>
<dbReference type="Pfam" id="PF03480">
    <property type="entry name" value="DctP"/>
    <property type="match status" value="1"/>
</dbReference>
<dbReference type="RefSeq" id="WP_027314490.1">
    <property type="nucleotide sequence ID" value="NZ_JACIDC010000001.1"/>
</dbReference>
<reference evidence="3 4" key="1">
    <citation type="submission" date="2020-08" db="EMBL/GenBank/DDBJ databases">
        <title>Genomic Encyclopedia of Type Strains, Phase IV (KMG-IV): sequencing the most valuable type-strain genomes for metagenomic binning, comparative biology and taxonomic classification.</title>
        <authorList>
            <person name="Goeker M."/>
        </authorList>
    </citation>
    <scope>NUCLEOTIDE SEQUENCE [LARGE SCALE GENOMIC DNA]</scope>
    <source>
        <strain evidence="3 4">DSM 15743</strain>
    </source>
</reference>
<sequence>MKRFNRILMSALLCGAAVCAAAPASADNFSYSIYLSPTEPLAAYGYIPWAKAITERTGGKVKIETYLGGSLLPARDNLTGTRDGVADIAMHPITYTPSELPIWNIIPDVAFKFPDPFVTAFASTEYGLLDKEGNGEFASAGVVYLGGYSTPAYHFICRDAKIASVADLKGKRVRTPGGPWSRFVKSIGMVDVNIPSSEMYTAFERGAVDCGAADPTHLISGANLLRVAKGYSVMNMGPYFAGASWIVNPASWSRISPENRKIIFEESAKGLVAAMVGYVTKGDEGVSQARAAGIAMVEPAADLTAAYDKFVAGIDADMVAAGTKAGVKNMDQEVADITALMAKWTKLLDGVDRNDQAKMSKLVWDEIYSKLDPNTYGVKK</sequence>